<protein>
    <submittedName>
        <fullName evidence="11">DEAD-box ATP-dependent RNA helicase 39</fullName>
    </submittedName>
</protein>
<evidence type="ECO:0000256" key="6">
    <source>
        <dbReference type="SAM" id="MobiDB-lite"/>
    </source>
</evidence>
<evidence type="ECO:0000259" key="10">
    <source>
        <dbReference type="PROSITE" id="PS51195"/>
    </source>
</evidence>
<dbReference type="GO" id="GO:0003676">
    <property type="term" value="F:nucleic acid binding"/>
    <property type="evidence" value="ECO:0007669"/>
    <property type="project" value="InterPro"/>
</dbReference>
<feature type="region of interest" description="Disordered" evidence="6">
    <location>
        <begin position="522"/>
        <end position="613"/>
    </location>
</feature>
<name>A0A6A1W960_9ROSI</name>
<dbReference type="InterPro" id="IPR027417">
    <property type="entry name" value="P-loop_NTPase"/>
</dbReference>
<feature type="compositionally biased region" description="Basic residues" evidence="6">
    <location>
        <begin position="532"/>
        <end position="542"/>
    </location>
</feature>
<dbReference type="SMART" id="SM00490">
    <property type="entry name" value="HELICc"/>
    <property type="match status" value="1"/>
</dbReference>
<dbReference type="SUPFAM" id="SSF52540">
    <property type="entry name" value="P-loop containing nucleoside triphosphate hydrolases"/>
    <property type="match status" value="1"/>
</dbReference>
<dbReference type="OrthoDB" id="10256233at2759"/>
<feature type="compositionally biased region" description="Low complexity" evidence="6">
    <location>
        <begin position="556"/>
        <end position="575"/>
    </location>
</feature>
<dbReference type="GO" id="GO:0016787">
    <property type="term" value="F:hydrolase activity"/>
    <property type="evidence" value="ECO:0007669"/>
    <property type="project" value="UniProtKB-KW"/>
</dbReference>
<keyword evidence="1" id="KW-0547">Nucleotide-binding</keyword>
<keyword evidence="4" id="KW-0067">ATP-binding</keyword>
<keyword evidence="12" id="KW-1185">Reference proteome</keyword>
<evidence type="ECO:0000259" key="8">
    <source>
        <dbReference type="PROSITE" id="PS51192"/>
    </source>
</evidence>
<dbReference type="EMBL" id="RXIC02000021">
    <property type="protein sequence ID" value="KAB1220856.1"/>
    <property type="molecule type" value="Genomic_DNA"/>
</dbReference>
<dbReference type="PANTHER" id="PTHR47960">
    <property type="entry name" value="DEAD-BOX ATP-DEPENDENT RNA HELICASE 50"/>
    <property type="match status" value="1"/>
</dbReference>
<dbReference type="GO" id="GO:0003724">
    <property type="term" value="F:RNA helicase activity"/>
    <property type="evidence" value="ECO:0007669"/>
    <property type="project" value="InterPro"/>
</dbReference>
<feature type="region of interest" description="Disordered" evidence="6">
    <location>
        <begin position="79"/>
        <end position="110"/>
    </location>
</feature>
<dbReference type="PROSITE" id="PS51192">
    <property type="entry name" value="HELICASE_ATP_BIND_1"/>
    <property type="match status" value="1"/>
</dbReference>
<dbReference type="Gene3D" id="3.40.50.300">
    <property type="entry name" value="P-loop containing nucleotide triphosphate hydrolases"/>
    <property type="match status" value="2"/>
</dbReference>
<evidence type="ECO:0000313" key="11">
    <source>
        <dbReference type="EMBL" id="KAB1220856.1"/>
    </source>
</evidence>
<evidence type="ECO:0000313" key="12">
    <source>
        <dbReference type="Proteomes" id="UP000516437"/>
    </source>
</evidence>
<accession>A0A6A1W960</accession>
<gene>
    <name evidence="11" type="ORF">CJ030_MR3G011005</name>
</gene>
<dbReference type="InterPro" id="IPR044742">
    <property type="entry name" value="DEAD/DEAH_RhlB"/>
</dbReference>
<dbReference type="PROSITE" id="PS51194">
    <property type="entry name" value="HELICASE_CTER"/>
    <property type="match status" value="1"/>
</dbReference>
<dbReference type="Pfam" id="PF00271">
    <property type="entry name" value="Helicase_C"/>
    <property type="match status" value="1"/>
</dbReference>
<dbReference type="InterPro" id="IPR014001">
    <property type="entry name" value="Helicase_ATP-bd"/>
</dbReference>
<keyword evidence="3 11" id="KW-0347">Helicase</keyword>
<dbReference type="AlphaFoldDB" id="A0A6A1W960"/>
<feature type="domain" description="Helicase ATP-binding" evidence="8">
    <location>
        <begin position="146"/>
        <end position="333"/>
    </location>
</feature>
<dbReference type="SMART" id="SM00487">
    <property type="entry name" value="DEXDc"/>
    <property type="match status" value="1"/>
</dbReference>
<feature type="chain" id="PRO_5025466636" evidence="7">
    <location>
        <begin position="24"/>
        <end position="613"/>
    </location>
</feature>
<feature type="signal peptide" evidence="7">
    <location>
        <begin position="1"/>
        <end position="23"/>
    </location>
</feature>
<dbReference type="CDD" id="cd00268">
    <property type="entry name" value="DEADc"/>
    <property type="match status" value="1"/>
</dbReference>
<dbReference type="InterPro" id="IPR001650">
    <property type="entry name" value="Helicase_C-like"/>
</dbReference>
<feature type="domain" description="Helicase C-terminal" evidence="9">
    <location>
        <begin position="358"/>
        <end position="508"/>
    </location>
</feature>
<keyword evidence="2" id="KW-0378">Hydrolase</keyword>
<evidence type="ECO:0000256" key="7">
    <source>
        <dbReference type="SAM" id="SignalP"/>
    </source>
</evidence>
<dbReference type="GO" id="GO:0005524">
    <property type="term" value="F:ATP binding"/>
    <property type="evidence" value="ECO:0007669"/>
    <property type="project" value="UniProtKB-KW"/>
</dbReference>
<evidence type="ECO:0000256" key="5">
    <source>
        <dbReference type="PROSITE-ProRule" id="PRU00552"/>
    </source>
</evidence>
<keyword evidence="7" id="KW-0732">Signal</keyword>
<dbReference type="InterPro" id="IPR011545">
    <property type="entry name" value="DEAD/DEAH_box_helicase_dom"/>
</dbReference>
<proteinExistence type="predicted"/>
<feature type="compositionally biased region" description="Polar residues" evidence="6">
    <location>
        <begin position="579"/>
        <end position="591"/>
    </location>
</feature>
<evidence type="ECO:0000259" key="9">
    <source>
        <dbReference type="PROSITE" id="PS51194"/>
    </source>
</evidence>
<evidence type="ECO:0000256" key="1">
    <source>
        <dbReference type="ARBA" id="ARBA00022741"/>
    </source>
</evidence>
<evidence type="ECO:0000256" key="4">
    <source>
        <dbReference type="ARBA" id="ARBA00022840"/>
    </source>
</evidence>
<dbReference type="CDD" id="cd18787">
    <property type="entry name" value="SF2_C_DEAD"/>
    <property type="match status" value="1"/>
</dbReference>
<feature type="short sequence motif" description="Q motif" evidence="5">
    <location>
        <begin position="115"/>
        <end position="143"/>
    </location>
</feature>
<comment type="caution">
    <text evidence="11">The sequence shown here is derived from an EMBL/GenBank/DDBJ whole genome shotgun (WGS) entry which is preliminary data.</text>
</comment>
<dbReference type="Proteomes" id="UP000516437">
    <property type="component" value="Chromosome 3"/>
</dbReference>
<organism evidence="11 12">
    <name type="scientific">Morella rubra</name>
    <name type="common">Chinese bayberry</name>
    <dbReference type="NCBI Taxonomy" id="262757"/>
    <lineage>
        <taxon>Eukaryota</taxon>
        <taxon>Viridiplantae</taxon>
        <taxon>Streptophyta</taxon>
        <taxon>Embryophyta</taxon>
        <taxon>Tracheophyta</taxon>
        <taxon>Spermatophyta</taxon>
        <taxon>Magnoliopsida</taxon>
        <taxon>eudicotyledons</taxon>
        <taxon>Gunneridae</taxon>
        <taxon>Pentapetalae</taxon>
        <taxon>rosids</taxon>
        <taxon>fabids</taxon>
        <taxon>Fagales</taxon>
        <taxon>Myricaceae</taxon>
        <taxon>Morella</taxon>
    </lineage>
</organism>
<reference evidence="11 12" key="1">
    <citation type="journal article" date="2019" name="Plant Biotechnol. J.">
        <title>The red bayberry genome and genetic basis of sex determination.</title>
        <authorList>
            <person name="Jia H.M."/>
            <person name="Jia H.J."/>
            <person name="Cai Q.L."/>
            <person name="Wang Y."/>
            <person name="Zhao H.B."/>
            <person name="Yang W.F."/>
            <person name="Wang G.Y."/>
            <person name="Li Y.H."/>
            <person name="Zhan D.L."/>
            <person name="Shen Y.T."/>
            <person name="Niu Q.F."/>
            <person name="Chang L."/>
            <person name="Qiu J."/>
            <person name="Zhao L."/>
            <person name="Xie H.B."/>
            <person name="Fu W.Y."/>
            <person name="Jin J."/>
            <person name="Li X.W."/>
            <person name="Jiao Y."/>
            <person name="Zhou C.C."/>
            <person name="Tu T."/>
            <person name="Chai C.Y."/>
            <person name="Gao J.L."/>
            <person name="Fan L.J."/>
            <person name="van de Weg E."/>
            <person name="Wang J.Y."/>
            <person name="Gao Z.S."/>
        </authorList>
    </citation>
    <scope>NUCLEOTIDE SEQUENCE [LARGE SCALE GENOMIC DNA]</scope>
    <source>
        <tissue evidence="11">Leaves</tissue>
    </source>
</reference>
<sequence>MGGTARTLLAISLSSNLFTLSRLSPAPICFPLRKSSRVFLGFRPICTTTTSTTPATNITEPEEMKHSILLERLRLRHLKDSGKPPQKRNPKPVITADAEHEDRFKKKKTGKKDVESFEELGLSDEVIGAVKEMSIEVPTEIQSIGIPAVLEGKSVVLGSHTGSGKTLAYMLPLVQLLRRDEELYGMLLRPRRPRVVVLCPTRELCEQVFRVAKSISHHARFRSTMVSGGGRARPQEDSLNNAVDMVVGTPGRVLQHIEEGNIVYGDIKYLVLDEADTMFDRGFGPDIRKFLGPLNNRASKLDGEGFQTVLVTATMTRAVQMLIDEEFQGIIHLRTSTLHKKVASARHDFIKLSGSENKLEALLQVLEPSLAKGNRVMVFCNTLNSSRAVDHFLDENQISTVNYHGEVPAEQRVENLKRFKSNDGDCPTLVCTDLAARGLDLDVDHVIMFDFPLNSIDYLHRTGRTARMGAKGKVTSLVAKKDLMLATRIEEAMGKNESLESLTVDNVRRDIARARITGNKVMNAKSVQVSRQKNKPGVKAKRAPAPAKSTKPAVTKSMKSSSASSSRKPSSGGKKQIASKKSNSVKSTPSKLSVVGFRGRSAWSNKKDSMSSR</sequence>
<dbReference type="InterPro" id="IPR014014">
    <property type="entry name" value="RNA_helicase_DEAD_Q_motif"/>
</dbReference>
<dbReference type="Pfam" id="PF00270">
    <property type="entry name" value="DEAD"/>
    <property type="match status" value="1"/>
</dbReference>
<feature type="domain" description="DEAD-box RNA helicase Q" evidence="10">
    <location>
        <begin position="115"/>
        <end position="143"/>
    </location>
</feature>
<dbReference type="PROSITE" id="PS51195">
    <property type="entry name" value="Q_MOTIF"/>
    <property type="match status" value="1"/>
</dbReference>
<evidence type="ECO:0000256" key="3">
    <source>
        <dbReference type="ARBA" id="ARBA00022806"/>
    </source>
</evidence>
<evidence type="ECO:0000256" key="2">
    <source>
        <dbReference type="ARBA" id="ARBA00022801"/>
    </source>
</evidence>